<proteinExistence type="predicted"/>
<feature type="non-terminal residue" evidence="1">
    <location>
        <position position="1"/>
    </location>
</feature>
<reference evidence="1 2" key="4">
    <citation type="journal article" date="2011" name="BMC Genomics">
        <title>RNA-Seq improves annotation of protein-coding genes in the cucumber genome.</title>
        <authorList>
            <person name="Li Z."/>
            <person name="Zhang Z."/>
            <person name="Yan P."/>
            <person name="Huang S."/>
            <person name="Fei Z."/>
            <person name="Lin K."/>
        </authorList>
    </citation>
    <scope>NUCLEOTIDE SEQUENCE [LARGE SCALE GENOMIC DNA]</scope>
    <source>
        <strain evidence="2">cv. 9930</strain>
        <tissue evidence="1">Leaf</tissue>
    </source>
</reference>
<protein>
    <submittedName>
        <fullName evidence="1">Uncharacterized protein</fullName>
    </submittedName>
</protein>
<reference evidence="1 2" key="5">
    <citation type="journal article" date="2019" name="Gigascience">
        <title>A chromosome-scale genome assembly of cucumber (Cucumis sativus L.).</title>
        <authorList>
            <person name="Li Q."/>
            <person name="Li H."/>
            <person name="Huang W."/>
            <person name="Xu Y."/>
            <person name="Zhou Q."/>
            <person name="Wang S."/>
            <person name="Ruan J."/>
            <person name="Huang S."/>
            <person name="Zhang Z."/>
        </authorList>
    </citation>
    <scope>NUCLEOTIDE SEQUENCE [LARGE SCALE GENOMIC DNA]</scope>
    <source>
        <strain evidence="2">cv. 9930</strain>
        <tissue evidence="1">Leaf</tissue>
    </source>
</reference>
<comment type="caution">
    <text evidence="1">The sequence shown here is derived from an EMBL/GenBank/DDBJ whole genome shotgun (WGS) entry which is preliminary data.</text>
</comment>
<evidence type="ECO:0000313" key="1">
    <source>
        <dbReference type="EMBL" id="KAE8637184.1"/>
    </source>
</evidence>
<accession>A0ACB6HBC8</accession>
<dbReference type="EMBL" id="ACHR03000076">
    <property type="protein sequence ID" value="KAE8637184.1"/>
    <property type="molecule type" value="Genomic_DNA"/>
</dbReference>
<organism evidence="1 2">
    <name type="scientific">Cucumis sativus</name>
    <name type="common">Cucumber</name>
    <dbReference type="NCBI Taxonomy" id="3659"/>
    <lineage>
        <taxon>Eukaryota</taxon>
        <taxon>Viridiplantae</taxon>
        <taxon>Streptophyta</taxon>
        <taxon>Embryophyta</taxon>
        <taxon>Tracheophyta</taxon>
        <taxon>Spermatophyta</taxon>
        <taxon>Magnoliopsida</taxon>
        <taxon>eudicotyledons</taxon>
        <taxon>Gunneridae</taxon>
        <taxon>Pentapetalae</taxon>
        <taxon>rosids</taxon>
        <taxon>fabids</taxon>
        <taxon>Cucurbitales</taxon>
        <taxon>Cucurbitaceae</taxon>
        <taxon>Benincaseae</taxon>
        <taxon>Cucumis</taxon>
    </lineage>
</organism>
<evidence type="ECO:0000313" key="2">
    <source>
        <dbReference type="Proteomes" id="UP000029981"/>
    </source>
</evidence>
<keyword evidence="2" id="KW-1185">Reference proteome</keyword>
<reference evidence="1 2" key="3">
    <citation type="journal article" date="2010" name="BMC Genomics">
        <title>Transcriptome sequencing and comparative analysis of cucumber flowers with different sex types.</title>
        <authorList>
            <person name="Guo S."/>
            <person name="Zheng Y."/>
            <person name="Joung J.G."/>
            <person name="Liu S."/>
            <person name="Zhang Z."/>
            <person name="Crasta O.R."/>
            <person name="Sobral B.W."/>
            <person name="Xu Y."/>
            <person name="Huang S."/>
            <person name="Fei Z."/>
        </authorList>
    </citation>
    <scope>NUCLEOTIDE SEQUENCE [LARGE SCALE GENOMIC DNA]</scope>
    <source>
        <strain evidence="2">cv. 9930</strain>
        <tissue evidence="1">Leaf</tissue>
    </source>
</reference>
<reference evidence="1 2" key="2">
    <citation type="journal article" date="2009" name="PLoS ONE">
        <title>An integrated genetic and cytogenetic map of the cucumber genome.</title>
        <authorList>
            <person name="Ren Y."/>
            <person name="Zhang Z."/>
            <person name="Liu J."/>
            <person name="Staub J.E."/>
            <person name="Han Y."/>
            <person name="Cheng Z."/>
            <person name="Li X."/>
            <person name="Lu J."/>
            <person name="Miao H."/>
            <person name="Kang H."/>
            <person name="Xie B."/>
            <person name="Gu X."/>
            <person name="Wang X."/>
            <person name="Du Y."/>
            <person name="Jin W."/>
            <person name="Huang S."/>
        </authorList>
    </citation>
    <scope>NUCLEOTIDE SEQUENCE [LARGE SCALE GENOMIC DNA]</scope>
    <source>
        <strain evidence="2">cv. 9930</strain>
        <tissue evidence="1">Leaf</tissue>
    </source>
</reference>
<reference evidence="1 2" key="1">
    <citation type="journal article" date="2009" name="Nat. Genet.">
        <title>The genome of the cucumber, Cucumis sativus L.</title>
        <authorList>
            <person name="Huang S."/>
            <person name="Li R."/>
            <person name="Zhang Z."/>
            <person name="Li L."/>
            <person name="Gu X."/>
            <person name="Fan W."/>
            <person name="Lucas W.J."/>
            <person name="Wang X."/>
            <person name="Xie B."/>
            <person name="Ni P."/>
            <person name="Ren Y."/>
            <person name="Zhu H."/>
            <person name="Li J."/>
            <person name="Lin K."/>
            <person name="Jin W."/>
            <person name="Fei Z."/>
            <person name="Li G."/>
            <person name="Staub J."/>
            <person name="Kilian A."/>
            <person name="van der Vossen E.A."/>
            <person name="Wu Y."/>
            <person name="Guo J."/>
            <person name="He J."/>
            <person name="Jia Z."/>
            <person name="Ren Y."/>
            <person name="Tian G."/>
            <person name="Lu Y."/>
            <person name="Ruan J."/>
            <person name="Qian W."/>
            <person name="Wang M."/>
            <person name="Huang Q."/>
            <person name="Li B."/>
            <person name="Xuan Z."/>
            <person name="Cao J."/>
            <person name="Asan"/>
            <person name="Wu Z."/>
            <person name="Zhang J."/>
            <person name="Cai Q."/>
            <person name="Bai Y."/>
            <person name="Zhao B."/>
            <person name="Han Y."/>
            <person name="Li Y."/>
            <person name="Li X."/>
            <person name="Wang S."/>
            <person name="Shi Q."/>
            <person name="Liu S."/>
            <person name="Cho W.K."/>
            <person name="Kim J.Y."/>
            <person name="Xu Y."/>
            <person name="Heller-Uszynska K."/>
            <person name="Miao H."/>
            <person name="Cheng Z."/>
            <person name="Zhang S."/>
            <person name="Wu J."/>
            <person name="Yang Y."/>
            <person name="Kang H."/>
            <person name="Li M."/>
            <person name="Liang H."/>
            <person name="Ren X."/>
            <person name="Shi Z."/>
            <person name="Wen M."/>
            <person name="Jian M."/>
            <person name="Yang H."/>
            <person name="Zhang G."/>
            <person name="Yang Z."/>
            <person name="Chen R."/>
            <person name="Liu S."/>
            <person name="Li J."/>
            <person name="Ma L."/>
            <person name="Liu H."/>
            <person name="Zhou Y."/>
            <person name="Zhao J."/>
            <person name="Fang X."/>
            <person name="Li G."/>
            <person name="Fang L."/>
            <person name="Li Y."/>
            <person name="Liu D."/>
            <person name="Zheng H."/>
            <person name="Zhang Y."/>
            <person name="Qin N."/>
            <person name="Li Z."/>
            <person name="Yang G."/>
            <person name="Yang S."/>
            <person name="Bolund L."/>
            <person name="Kristiansen K."/>
            <person name="Zheng H."/>
            <person name="Li S."/>
            <person name="Zhang X."/>
            <person name="Yang H."/>
            <person name="Wang J."/>
            <person name="Sun R."/>
            <person name="Zhang B."/>
            <person name="Jiang S."/>
            <person name="Wang J."/>
            <person name="Du Y."/>
            <person name="Li S."/>
        </authorList>
    </citation>
    <scope>NUCLEOTIDE SEQUENCE [LARGE SCALE GENOMIC DNA]</scope>
    <source>
        <strain evidence="2">cv. 9930</strain>
        <tissue evidence="1">Leaf</tissue>
    </source>
</reference>
<name>A0ACB6HBC8_CUCSA</name>
<sequence length="83" mass="9465">ALAMAGIDSNEWAMDAEEWKTNTHQMENDDIIPPHLLADEDEENIAAKELCISGHRKDDGLVVFCAFRRSYAILRKMMEKRAS</sequence>
<gene>
    <name evidence="1" type="ORF">Csa_023573</name>
</gene>
<dbReference type="Proteomes" id="UP000029981">
    <property type="component" value="Unassembled WGS sequence"/>
</dbReference>